<accession>A0ABX2FXS9</accession>
<organism evidence="1 2">
    <name type="scientific">Sphaerotilus uruguayifluvii</name>
    <dbReference type="NCBI Taxonomy" id="2735897"/>
    <lineage>
        <taxon>Bacteria</taxon>
        <taxon>Pseudomonadati</taxon>
        <taxon>Pseudomonadota</taxon>
        <taxon>Betaproteobacteria</taxon>
        <taxon>Burkholderiales</taxon>
        <taxon>Sphaerotilaceae</taxon>
        <taxon>Sphaerotilus</taxon>
    </lineage>
</organism>
<sequence length="122" mass="13010">MITPPAPRSTDPTGSVCPADASTPWLPVCADHRVQGELDYRLSTPSVLVLPARLEWADASSALDVDLVLPRSQCRQGRPFLQTLRAAASDLVARHAGRLGRLPDLAALSVPMGGRLHRVALA</sequence>
<comment type="caution">
    <text evidence="1">The sequence shown here is derived from an EMBL/GenBank/DDBJ whole genome shotgun (WGS) entry which is preliminary data.</text>
</comment>
<name>A0ABX2FXS9_9BURK</name>
<keyword evidence="2" id="KW-1185">Reference proteome</keyword>
<gene>
    <name evidence="1" type="ORF">HNQ01_000546</name>
</gene>
<dbReference type="EMBL" id="JABSNM010000002">
    <property type="protein sequence ID" value="NRT54836.1"/>
    <property type="molecule type" value="Genomic_DNA"/>
</dbReference>
<dbReference type="RefSeq" id="WP_173803800.1">
    <property type="nucleotide sequence ID" value="NZ_JABSNM010000002.1"/>
</dbReference>
<proteinExistence type="predicted"/>
<dbReference type="Proteomes" id="UP001516061">
    <property type="component" value="Unassembled WGS sequence"/>
</dbReference>
<protein>
    <submittedName>
        <fullName evidence="1">Uncharacterized protein</fullName>
    </submittedName>
</protein>
<evidence type="ECO:0000313" key="1">
    <source>
        <dbReference type="EMBL" id="NRT54836.1"/>
    </source>
</evidence>
<reference evidence="1 2" key="1">
    <citation type="submission" date="2020-05" db="EMBL/GenBank/DDBJ databases">
        <title>Genomic Encyclopedia of Type Strains, Phase IV (KMG-V): Genome sequencing to study the core and pangenomes of soil and plant-associated prokaryotes.</title>
        <authorList>
            <person name="Whitman W."/>
        </authorList>
    </citation>
    <scope>NUCLEOTIDE SEQUENCE [LARGE SCALE GENOMIC DNA]</scope>
    <source>
        <strain evidence="1 2">C29</strain>
    </source>
</reference>
<evidence type="ECO:0000313" key="2">
    <source>
        <dbReference type="Proteomes" id="UP001516061"/>
    </source>
</evidence>